<reference evidence="1 2" key="1">
    <citation type="submission" date="2018-11" db="EMBL/GenBank/DDBJ databases">
        <title>Genomic Encyclopedia of Type Strains, Phase IV (KMG-IV): sequencing the most valuable type-strain genomes for metagenomic binning, comparative biology and taxonomic classification.</title>
        <authorList>
            <person name="Goeker M."/>
        </authorList>
    </citation>
    <scope>NUCLEOTIDE SEQUENCE [LARGE SCALE GENOMIC DNA]</scope>
    <source>
        <strain evidence="1 2">DSM 100316</strain>
    </source>
</reference>
<comment type="caution">
    <text evidence="1">The sequence shown here is derived from an EMBL/GenBank/DDBJ whole genome shotgun (WGS) entry which is preliminary data.</text>
</comment>
<dbReference type="EMBL" id="RKHR01000003">
    <property type="protein sequence ID" value="ROS05086.1"/>
    <property type="molecule type" value="Genomic_DNA"/>
</dbReference>
<dbReference type="AlphaFoldDB" id="A0A3N2DYY6"/>
<name>A0A3N2DYY6_9GAMM</name>
<dbReference type="RefSeq" id="WP_148059289.1">
    <property type="nucleotide sequence ID" value="NZ_RKHR01000003.1"/>
</dbReference>
<proteinExistence type="predicted"/>
<evidence type="ECO:0000313" key="1">
    <source>
        <dbReference type="EMBL" id="ROS05086.1"/>
    </source>
</evidence>
<sequence>MSMLNQLKTIASVVLLVTLVGCVSAPLQRYAKTGDVLTVPFASIKKDTNGEYIAAEDLTVTIDEAGAALPVKVLATKRVFGQSGHAMDLAAQTDSNLAAYDGQWLAVLQLVDPQTDQPLVLTPGATTLAISSAKLAVANGANRADLSALPIEILAGTATALPAALAAQLGYVDDANYALEIRPSSALTPARVGGLNLVLRYSTVDVDTALLSPLIPDPNVQLIADYSVDNDVTLVKAMVMNASGFVAGLDVSSRQALQAPASVSDLSNIALSFQYSSEQSDWQNLIIIDSDSSYYFDLNGEPIAGVVPVLQRVK</sequence>
<organism evidence="1 2">
    <name type="scientific">Sinobacterium caligoides</name>
    <dbReference type="NCBI Taxonomy" id="933926"/>
    <lineage>
        <taxon>Bacteria</taxon>
        <taxon>Pseudomonadati</taxon>
        <taxon>Pseudomonadota</taxon>
        <taxon>Gammaproteobacteria</taxon>
        <taxon>Cellvibrionales</taxon>
        <taxon>Spongiibacteraceae</taxon>
        <taxon>Sinobacterium</taxon>
    </lineage>
</organism>
<evidence type="ECO:0000313" key="2">
    <source>
        <dbReference type="Proteomes" id="UP000275394"/>
    </source>
</evidence>
<gene>
    <name evidence="1" type="ORF">EDC56_0610</name>
</gene>
<dbReference type="Proteomes" id="UP000275394">
    <property type="component" value="Unassembled WGS sequence"/>
</dbReference>
<accession>A0A3N2DYY6</accession>
<keyword evidence="2" id="KW-1185">Reference proteome</keyword>
<protein>
    <submittedName>
        <fullName evidence="1">Uncharacterized protein</fullName>
    </submittedName>
</protein>